<dbReference type="InterPro" id="IPR003593">
    <property type="entry name" value="AAA+_ATPase"/>
</dbReference>
<dbReference type="InterPro" id="IPR003959">
    <property type="entry name" value="ATPase_AAA_core"/>
</dbReference>
<sequence length="338" mass="38636">MARADLICELIKYGLLNDAVNFKKAAEALCAEERAKQHTILANKIQDLLSMEKKHVFERNSTVNVVKGGINESNLFWEKTPQKKLDDLILPQSLKEISQGIIEEQLRAEVLQSYGLEPRNKILLIGPPGNGKTSLAEAIAESLMVPLLTVRYESIVGAYLGETASKLSKLFEIAKTRKCVLFFDEFETLGKERGDIHETGEIKRVVSSLLMQIDSLPSYVVVIAATNHDTLLDRAAWRRFQIKIELPLPTRDNLELFFKYFQKEREYKFGISTSTLAKKTLGLSYAEAEELALEIYRQYVLNISENSSKEITSQVLKLWQIQRMYSKEQKEDVWQKDQ</sequence>
<dbReference type="SUPFAM" id="SSF52540">
    <property type="entry name" value="P-loop containing nucleoside triphosphate hydrolases"/>
    <property type="match status" value="1"/>
</dbReference>
<evidence type="ECO:0000313" key="7">
    <source>
        <dbReference type="Proteomes" id="UP001595916"/>
    </source>
</evidence>
<gene>
    <name evidence="6" type="ORF">ACFO4R_07855</name>
</gene>
<evidence type="ECO:0000256" key="2">
    <source>
        <dbReference type="ARBA" id="ARBA00022741"/>
    </source>
</evidence>
<dbReference type="RefSeq" id="WP_379788530.1">
    <property type="nucleotide sequence ID" value="NZ_JBHSHL010000029.1"/>
</dbReference>
<evidence type="ECO:0000256" key="3">
    <source>
        <dbReference type="ARBA" id="ARBA00022840"/>
    </source>
</evidence>
<proteinExistence type="inferred from homology"/>
<comment type="similarity">
    <text evidence="1 4">Belongs to the AAA ATPase family.</text>
</comment>
<keyword evidence="7" id="KW-1185">Reference proteome</keyword>
<dbReference type="CDD" id="cd19481">
    <property type="entry name" value="RecA-like_protease"/>
    <property type="match status" value="1"/>
</dbReference>
<dbReference type="SMART" id="SM00382">
    <property type="entry name" value="AAA"/>
    <property type="match status" value="1"/>
</dbReference>
<evidence type="ECO:0000313" key="6">
    <source>
        <dbReference type="EMBL" id="MFC4804994.1"/>
    </source>
</evidence>
<evidence type="ECO:0000256" key="1">
    <source>
        <dbReference type="ARBA" id="ARBA00006914"/>
    </source>
</evidence>
<dbReference type="InterPro" id="IPR050221">
    <property type="entry name" value="26S_Proteasome_ATPase"/>
</dbReference>
<keyword evidence="2 4" id="KW-0547">Nucleotide-binding</keyword>
<name>A0ABV9QLA6_9FIRM</name>
<dbReference type="PANTHER" id="PTHR23073">
    <property type="entry name" value="26S PROTEASOME REGULATORY SUBUNIT"/>
    <property type="match status" value="1"/>
</dbReference>
<dbReference type="Proteomes" id="UP001595916">
    <property type="component" value="Unassembled WGS sequence"/>
</dbReference>
<reference evidence="7" key="1">
    <citation type="journal article" date="2019" name="Int. J. Syst. Evol. Microbiol.">
        <title>The Global Catalogue of Microorganisms (GCM) 10K type strain sequencing project: providing services to taxonomists for standard genome sequencing and annotation.</title>
        <authorList>
            <consortium name="The Broad Institute Genomics Platform"/>
            <consortium name="The Broad Institute Genome Sequencing Center for Infectious Disease"/>
            <person name="Wu L."/>
            <person name="Ma J."/>
        </authorList>
    </citation>
    <scope>NUCLEOTIDE SEQUENCE [LARGE SCALE GENOMIC DNA]</scope>
    <source>
        <strain evidence="7">CCUG 46385</strain>
    </source>
</reference>
<dbReference type="Pfam" id="PF00004">
    <property type="entry name" value="AAA"/>
    <property type="match status" value="1"/>
</dbReference>
<evidence type="ECO:0000256" key="4">
    <source>
        <dbReference type="RuleBase" id="RU003651"/>
    </source>
</evidence>
<comment type="caution">
    <text evidence="6">The sequence shown here is derived from an EMBL/GenBank/DDBJ whole genome shotgun (WGS) entry which is preliminary data.</text>
</comment>
<accession>A0ABV9QLA6</accession>
<dbReference type="EMBL" id="JBHSHL010000029">
    <property type="protein sequence ID" value="MFC4804994.1"/>
    <property type="molecule type" value="Genomic_DNA"/>
</dbReference>
<dbReference type="InterPro" id="IPR027417">
    <property type="entry name" value="P-loop_NTPase"/>
</dbReference>
<dbReference type="InterPro" id="IPR003960">
    <property type="entry name" value="ATPase_AAA_CS"/>
</dbReference>
<evidence type="ECO:0000259" key="5">
    <source>
        <dbReference type="SMART" id="SM00382"/>
    </source>
</evidence>
<dbReference type="Gene3D" id="3.40.50.300">
    <property type="entry name" value="P-loop containing nucleotide triphosphate hydrolases"/>
    <property type="match status" value="1"/>
</dbReference>
<organism evidence="6 7">
    <name type="scientific">Filifactor villosus</name>
    <dbReference type="NCBI Taxonomy" id="29374"/>
    <lineage>
        <taxon>Bacteria</taxon>
        <taxon>Bacillati</taxon>
        <taxon>Bacillota</taxon>
        <taxon>Clostridia</taxon>
        <taxon>Peptostreptococcales</taxon>
        <taxon>Filifactoraceae</taxon>
        <taxon>Filifactor</taxon>
    </lineage>
</organism>
<dbReference type="PROSITE" id="PS00674">
    <property type="entry name" value="AAA"/>
    <property type="match status" value="1"/>
</dbReference>
<keyword evidence="3 4" id="KW-0067">ATP-binding</keyword>
<feature type="domain" description="AAA+ ATPase" evidence="5">
    <location>
        <begin position="118"/>
        <end position="250"/>
    </location>
</feature>
<protein>
    <submittedName>
        <fullName evidence="6">AAA family ATPase</fullName>
    </submittedName>
</protein>